<dbReference type="GO" id="GO:0043130">
    <property type="term" value="F:ubiquitin binding"/>
    <property type="evidence" value="ECO:0007669"/>
    <property type="project" value="InterPro"/>
</dbReference>
<comment type="caution">
    <text evidence="3">The sequence shown here is derived from an EMBL/GenBank/DDBJ whole genome shotgun (WGS) entry which is preliminary data.</text>
</comment>
<reference evidence="3 4" key="1">
    <citation type="submission" date="2023-08" db="EMBL/GenBank/DDBJ databases">
        <title>Black Yeasts Isolated from many extreme environments.</title>
        <authorList>
            <person name="Coleine C."/>
            <person name="Stajich J.E."/>
            <person name="Selbmann L."/>
        </authorList>
    </citation>
    <scope>NUCLEOTIDE SEQUENCE [LARGE SCALE GENOMIC DNA]</scope>
    <source>
        <strain evidence="3 4">CCFEE 5910</strain>
    </source>
</reference>
<dbReference type="InterPro" id="IPR052586">
    <property type="entry name" value="ASCC2"/>
</dbReference>
<dbReference type="AlphaFoldDB" id="A0AAN7Y4H6"/>
<dbReference type="Pfam" id="PF02845">
    <property type="entry name" value="CUE"/>
    <property type="match status" value="1"/>
</dbReference>
<dbReference type="InterPro" id="IPR009060">
    <property type="entry name" value="UBA-like_sf"/>
</dbReference>
<evidence type="ECO:0000256" key="1">
    <source>
        <dbReference type="SAM" id="MobiDB-lite"/>
    </source>
</evidence>
<dbReference type="InterPro" id="IPR003892">
    <property type="entry name" value="CUE"/>
</dbReference>
<keyword evidence="4" id="KW-1185">Reference proteome</keyword>
<accession>A0AAN7Y4H6</accession>
<feature type="compositionally biased region" description="Basic and acidic residues" evidence="1">
    <location>
        <begin position="577"/>
        <end position="586"/>
    </location>
</feature>
<feature type="compositionally biased region" description="Polar residues" evidence="1">
    <location>
        <begin position="552"/>
        <end position="575"/>
    </location>
</feature>
<sequence>MADSSDFQLPPILAYPSAQIQNQIPPEEWEACLDLWINSVELRLGLSDSRFSKAQPQVLGTTFLLSYLTQNASFKSTRNAKEVHLRKDCFRLVKRLLTSSNEQLSALVIFELLGQGSTVYGGTESWSKLIQSLWVSKQKRTRKAVEAAKNKVAEASTAQEQLSWLKMVSTLTKSLPLVATITAAGADYLDTLSEIYHAGSAEVRMAVTENVFYSFLALLQTKHVTILTDNIYHMKSESERLQKLNPDSPTVLSSLLCSTSFLKHFVSDADNAIRRQALIDQLNAYRLAMLHLHPPPVRKDRRKGKERAQEDTSMHMHRAAKVSQVHELFPDLSTTYILKALDAYADDAEKVVAALLEPENLPLELQDQNMPEADYHSQVNPVDLEPRSTPDNISETRNAFDNDDFARLRISSNQLRRGKKEIGNEVETSDQHANSKAAILSALATFDSDDDERDDTYDIADVGGAVDNTVDTDERRPPQTDVNEGVLYKTWKETPTLFARDSKTRASNIRQQLKRETGMSDEQIEGWAIMLNKDKKLQDSLQDKYSTARAFSGQQRALQSTKWQANLSAENSETESGPERSNDSRRMGQAGIRGHRNFGGDRGRGGGSTAGPSGEAAIQQARKRKEQGRGRGGANSRRDARAKKVGRGMGPLPQS</sequence>
<organism evidence="3 4">
    <name type="scientific">Lithohypha guttulata</name>
    <dbReference type="NCBI Taxonomy" id="1690604"/>
    <lineage>
        <taxon>Eukaryota</taxon>
        <taxon>Fungi</taxon>
        <taxon>Dikarya</taxon>
        <taxon>Ascomycota</taxon>
        <taxon>Pezizomycotina</taxon>
        <taxon>Eurotiomycetes</taxon>
        <taxon>Chaetothyriomycetidae</taxon>
        <taxon>Chaetothyriales</taxon>
        <taxon>Trichomeriaceae</taxon>
        <taxon>Lithohypha</taxon>
    </lineage>
</organism>
<dbReference type="EMBL" id="JAVRRJ010000008">
    <property type="protein sequence ID" value="KAK5082448.1"/>
    <property type="molecule type" value="Genomic_DNA"/>
</dbReference>
<dbReference type="PANTHER" id="PTHR21494:SF0">
    <property type="entry name" value="ACTIVATING SIGNAL COINTEGRATOR 1 COMPLEX SUBUNIT 2"/>
    <property type="match status" value="1"/>
</dbReference>
<proteinExistence type="predicted"/>
<evidence type="ECO:0000259" key="2">
    <source>
        <dbReference type="PROSITE" id="PS51140"/>
    </source>
</evidence>
<feature type="region of interest" description="Disordered" evidence="1">
    <location>
        <begin position="552"/>
        <end position="655"/>
    </location>
</feature>
<dbReference type="PANTHER" id="PTHR21494">
    <property type="entry name" value="ACTIVATING SIGNAL COINTEGRATOR 1 COMPLEX SUBUNIT 2 ASC-1 COMPLEX SUBUNIT P100"/>
    <property type="match status" value="1"/>
</dbReference>
<dbReference type="PROSITE" id="PS51140">
    <property type="entry name" value="CUE"/>
    <property type="match status" value="1"/>
</dbReference>
<feature type="region of interest" description="Disordered" evidence="1">
    <location>
        <begin position="295"/>
        <end position="316"/>
    </location>
</feature>
<feature type="domain" description="CUE" evidence="2">
    <location>
        <begin position="317"/>
        <end position="361"/>
    </location>
</feature>
<dbReference type="Gene3D" id="1.10.8.10">
    <property type="entry name" value="DNA helicase RuvA subunit, C-terminal domain"/>
    <property type="match status" value="1"/>
</dbReference>
<evidence type="ECO:0000313" key="3">
    <source>
        <dbReference type="EMBL" id="KAK5082448.1"/>
    </source>
</evidence>
<dbReference type="CDD" id="cd14364">
    <property type="entry name" value="CUE_ASCC2"/>
    <property type="match status" value="1"/>
</dbReference>
<protein>
    <recommendedName>
        <fullName evidence="2">CUE domain-containing protein</fullName>
    </recommendedName>
</protein>
<evidence type="ECO:0000313" key="4">
    <source>
        <dbReference type="Proteomes" id="UP001309876"/>
    </source>
</evidence>
<gene>
    <name evidence="3" type="ORF">LTR05_007595</name>
</gene>
<dbReference type="SUPFAM" id="SSF46934">
    <property type="entry name" value="UBA-like"/>
    <property type="match status" value="1"/>
</dbReference>
<dbReference type="InterPro" id="IPR041800">
    <property type="entry name" value="ASCC2_CUE"/>
</dbReference>
<name>A0AAN7Y4H6_9EURO</name>
<dbReference type="Proteomes" id="UP001309876">
    <property type="component" value="Unassembled WGS sequence"/>
</dbReference>